<dbReference type="EMBL" id="CP045423">
    <property type="protein sequence ID" value="QFU17394.1"/>
    <property type="molecule type" value="Genomic_DNA"/>
</dbReference>
<protein>
    <submittedName>
        <fullName evidence="2">Helix-turn-helix domain-containing protein</fullName>
    </submittedName>
</protein>
<dbReference type="SUPFAM" id="SSF47413">
    <property type="entry name" value="lambda repressor-like DNA-binding domains"/>
    <property type="match status" value="1"/>
</dbReference>
<dbReference type="AlphaFoldDB" id="A0A5P9K4M7"/>
<dbReference type="Gene3D" id="1.10.260.40">
    <property type="entry name" value="lambda repressor-like DNA-binding domains"/>
    <property type="match status" value="1"/>
</dbReference>
<reference evidence="2 3" key="1">
    <citation type="submission" date="2019-10" db="EMBL/GenBank/DDBJ databases">
        <title>Isolation, Identification of Microvirga thermotolerans HR1, a novel thermophilic bacterium and Comparative Genomics of the genus Microvirga.</title>
        <authorList>
            <person name="Li J."/>
            <person name="Zhang W."/>
            <person name="Lin M."/>
            <person name="Wang J."/>
        </authorList>
    </citation>
    <scope>NUCLEOTIDE SEQUENCE [LARGE SCALE GENOMIC DNA]</scope>
    <source>
        <strain evidence="2 3">HR1</strain>
    </source>
</reference>
<dbReference type="InterPro" id="IPR010982">
    <property type="entry name" value="Lambda_DNA-bd_dom_sf"/>
</dbReference>
<evidence type="ECO:0000313" key="3">
    <source>
        <dbReference type="Proteomes" id="UP000325614"/>
    </source>
</evidence>
<keyword evidence="3" id="KW-1185">Reference proteome</keyword>
<accession>A0A5P9K4M7</accession>
<evidence type="ECO:0000259" key="1">
    <source>
        <dbReference type="PROSITE" id="PS50943"/>
    </source>
</evidence>
<dbReference type="GO" id="GO:0003677">
    <property type="term" value="F:DNA binding"/>
    <property type="evidence" value="ECO:0007669"/>
    <property type="project" value="InterPro"/>
</dbReference>
<dbReference type="InterPro" id="IPR001387">
    <property type="entry name" value="Cro/C1-type_HTH"/>
</dbReference>
<dbReference type="PROSITE" id="PS50943">
    <property type="entry name" value="HTH_CROC1"/>
    <property type="match status" value="1"/>
</dbReference>
<proteinExistence type="predicted"/>
<dbReference type="SMART" id="SM00530">
    <property type="entry name" value="HTH_XRE"/>
    <property type="match status" value="1"/>
</dbReference>
<dbReference type="Proteomes" id="UP000325614">
    <property type="component" value="Chromosome"/>
</dbReference>
<feature type="domain" description="HTH cro/C1-type" evidence="1">
    <location>
        <begin position="26"/>
        <end position="80"/>
    </location>
</feature>
<dbReference type="Pfam" id="PF01381">
    <property type="entry name" value="HTH_3"/>
    <property type="match status" value="1"/>
</dbReference>
<gene>
    <name evidence="2" type="ORF">GDR74_14855</name>
</gene>
<evidence type="ECO:0000313" key="2">
    <source>
        <dbReference type="EMBL" id="QFU17394.1"/>
    </source>
</evidence>
<dbReference type="KEGG" id="mico:GDR74_14855"/>
<name>A0A5P9K4M7_9HYPH</name>
<sequence>MVAPFKEVPVQKKSPGPIDRHIGERLRLRRISLGMSQEKLGEALGLTFQQIQKYEKGANRIGASRLLAAAQVLGVGIEFFFDGLPDLEAPAGSGERIVNAFLLIPESERLVRGFMRLPDGEARRRVADLVDWLASGR</sequence>
<organism evidence="2 3">
    <name type="scientific">Microvirga thermotolerans</name>
    <dbReference type="NCBI Taxonomy" id="2651334"/>
    <lineage>
        <taxon>Bacteria</taxon>
        <taxon>Pseudomonadati</taxon>
        <taxon>Pseudomonadota</taxon>
        <taxon>Alphaproteobacteria</taxon>
        <taxon>Hyphomicrobiales</taxon>
        <taxon>Methylobacteriaceae</taxon>
        <taxon>Microvirga</taxon>
    </lineage>
</organism>
<dbReference type="CDD" id="cd00093">
    <property type="entry name" value="HTH_XRE"/>
    <property type="match status" value="1"/>
</dbReference>